<gene>
    <name evidence="1" type="ORF">BDM02DRAFT_506028</name>
</gene>
<name>A0ACB6Z7D6_THEGA</name>
<dbReference type="Proteomes" id="UP000886501">
    <property type="component" value="Unassembled WGS sequence"/>
</dbReference>
<reference evidence="1" key="2">
    <citation type="journal article" date="2020" name="Nat. Commun.">
        <title>Large-scale genome sequencing of mycorrhizal fungi provides insights into the early evolution of symbiotic traits.</title>
        <authorList>
            <person name="Miyauchi S."/>
            <person name="Kiss E."/>
            <person name="Kuo A."/>
            <person name="Drula E."/>
            <person name="Kohler A."/>
            <person name="Sanchez-Garcia M."/>
            <person name="Morin E."/>
            <person name="Andreopoulos B."/>
            <person name="Barry K.W."/>
            <person name="Bonito G."/>
            <person name="Buee M."/>
            <person name="Carver A."/>
            <person name="Chen C."/>
            <person name="Cichocki N."/>
            <person name="Clum A."/>
            <person name="Culley D."/>
            <person name="Crous P.W."/>
            <person name="Fauchery L."/>
            <person name="Girlanda M."/>
            <person name="Hayes R.D."/>
            <person name="Keri Z."/>
            <person name="LaButti K."/>
            <person name="Lipzen A."/>
            <person name="Lombard V."/>
            <person name="Magnuson J."/>
            <person name="Maillard F."/>
            <person name="Murat C."/>
            <person name="Nolan M."/>
            <person name="Ohm R.A."/>
            <person name="Pangilinan J."/>
            <person name="Pereira M.F."/>
            <person name="Perotto S."/>
            <person name="Peter M."/>
            <person name="Pfister S."/>
            <person name="Riley R."/>
            <person name="Sitrit Y."/>
            <person name="Stielow J.B."/>
            <person name="Szollosi G."/>
            <person name="Zifcakova L."/>
            <person name="Stursova M."/>
            <person name="Spatafora J.W."/>
            <person name="Tedersoo L."/>
            <person name="Vaario L.M."/>
            <person name="Yamada A."/>
            <person name="Yan M."/>
            <person name="Wang P."/>
            <person name="Xu J."/>
            <person name="Bruns T."/>
            <person name="Baldrian P."/>
            <person name="Vilgalys R."/>
            <person name="Dunand C."/>
            <person name="Henrissat B."/>
            <person name="Grigoriev I.V."/>
            <person name="Hibbett D."/>
            <person name="Nagy L.G."/>
            <person name="Martin F.M."/>
        </authorList>
    </citation>
    <scope>NUCLEOTIDE SEQUENCE</scope>
    <source>
        <strain evidence="1">P2</strain>
    </source>
</reference>
<proteinExistence type="predicted"/>
<organism evidence="1 2">
    <name type="scientific">Thelephora ganbajun</name>
    <name type="common">Ganba fungus</name>
    <dbReference type="NCBI Taxonomy" id="370292"/>
    <lineage>
        <taxon>Eukaryota</taxon>
        <taxon>Fungi</taxon>
        <taxon>Dikarya</taxon>
        <taxon>Basidiomycota</taxon>
        <taxon>Agaricomycotina</taxon>
        <taxon>Agaricomycetes</taxon>
        <taxon>Thelephorales</taxon>
        <taxon>Thelephoraceae</taxon>
        <taxon>Thelephora</taxon>
    </lineage>
</organism>
<protein>
    <submittedName>
        <fullName evidence="1">Uncharacterized protein</fullName>
    </submittedName>
</protein>
<evidence type="ECO:0000313" key="1">
    <source>
        <dbReference type="EMBL" id="KAF9645477.1"/>
    </source>
</evidence>
<comment type="caution">
    <text evidence="1">The sequence shown here is derived from an EMBL/GenBank/DDBJ whole genome shotgun (WGS) entry which is preliminary data.</text>
</comment>
<reference evidence="1" key="1">
    <citation type="submission" date="2019-10" db="EMBL/GenBank/DDBJ databases">
        <authorList>
            <consortium name="DOE Joint Genome Institute"/>
            <person name="Kuo A."/>
            <person name="Miyauchi S."/>
            <person name="Kiss E."/>
            <person name="Drula E."/>
            <person name="Kohler A."/>
            <person name="Sanchez-Garcia M."/>
            <person name="Andreopoulos B."/>
            <person name="Barry K.W."/>
            <person name="Bonito G."/>
            <person name="Buee M."/>
            <person name="Carver A."/>
            <person name="Chen C."/>
            <person name="Cichocki N."/>
            <person name="Clum A."/>
            <person name="Culley D."/>
            <person name="Crous P.W."/>
            <person name="Fauchery L."/>
            <person name="Girlanda M."/>
            <person name="Hayes R."/>
            <person name="Keri Z."/>
            <person name="Labutti K."/>
            <person name="Lipzen A."/>
            <person name="Lombard V."/>
            <person name="Magnuson J."/>
            <person name="Maillard F."/>
            <person name="Morin E."/>
            <person name="Murat C."/>
            <person name="Nolan M."/>
            <person name="Ohm R."/>
            <person name="Pangilinan J."/>
            <person name="Pereira M."/>
            <person name="Perotto S."/>
            <person name="Peter M."/>
            <person name="Riley R."/>
            <person name="Sitrit Y."/>
            <person name="Stielow B."/>
            <person name="Szollosi G."/>
            <person name="Zifcakova L."/>
            <person name="Stursova M."/>
            <person name="Spatafora J.W."/>
            <person name="Tedersoo L."/>
            <person name="Vaario L.-M."/>
            <person name="Yamada A."/>
            <person name="Yan M."/>
            <person name="Wang P."/>
            <person name="Xu J."/>
            <person name="Bruns T."/>
            <person name="Baldrian P."/>
            <person name="Vilgalys R."/>
            <person name="Henrissat B."/>
            <person name="Grigoriev I.V."/>
            <person name="Hibbett D."/>
            <person name="Nagy L.G."/>
            <person name="Martin F.M."/>
        </authorList>
    </citation>
    <scope>NUCLEOTIDE SEQUENCE</scope>
    <source>
        <strain evidence="1">P2</strain>
    </source>
</reference>
<accession>A0ACB6Z7D6</accession>
<keyword evidence="2" id="KW-1185">Reference proteome</keyword>
<dbReference type="EMBL" id="MU118089">
    <property type="protein sequence ID" value="KAF9645477.1"/>
    <property type="molecule type" value="Genomic_DNA"/>
</dbReference>
<sequence length="961" mass="106228">MPDNPSEIARKAKTLNATLQEELSKLEPWNKNVEFQRKNLRKQYVELMISHPLARESKDAELNLWMHTSYAFITGYKQRIANLSTPQPPPRGTRQAATREPPNAPVERRKLLSRFRQFLSEEEKFWISLVTWFRRTFDLHEVQPVLVSLEMVSANPEDNPEPATDGRSRGYLLPRHSDTVIQCTPEQRQGKLSSVSKALIFLGDIARYKEQYNESGGRPKAGVETGPPARISGKNKKTPIPRARDYEKARQRYEQARALVPHEGNPSNQLAILSSYQMDTFNAIVHYYRAICVQQPYDGAAENMGKSLKRSLDFWNTKGKVKQREATVPRLKIEVLKEQTIALHAYWGQYQGVETVDPESLQASEELCKSSASLFHDLIAGLLLQSEVISKIIILGLGALWKYRMLRSPGAKRRPRSDPLAEAQISGHLLAVFRSLLEVGLQELADDPAGDTDDIAQKISATLRRMLPALRMVNKWLRTNYRFYAGDEKKQLVDGVAEFWKVYTRFFTTLGQKFPIEQLTQLETPLDEDLDIRGFLPLTKLMVTDNSGEGVDRAQVHPNEEQLMRIWDLLGDAKTLAQTKDTPITYDNRIFFVKGQENAVPPAPIPAQPHHPVPPPITGVEFETIETDDDPVNDAIRAVIDADTDEEVVYPRASPPAKLTSDLPQAISQHVTPPHISHQPASPPDIGLPQLPSPTVQPLHISPPRFPHVPPPHVQPTSRRGSDTFMHMVPTHVDVRARTLSLSQPKSAGTTAQDLLNGVLGIPPSTNDPASAATTLLSGLGGSTSSVWSLANDARHPPIGQQRHQRSASQFNPSLAPGTRPGNGIGNGLGLITGLSPFLPSSSLPQSSSQLSWQSSQLSQPHTDITPHPRLNPIGHHRTQSSGVPSHLTSPNSMTSSLLGIRPAQPIPSTSLNFNPIDASGGLSGGNYPLARQGLSPTSQTPSYNLPFGNSLGIQGGGWER</sequence>
<evidence type="ECO:0000313" key="2">
    <source>
        <dbReference type="Proteomes" id="UP000886501"/>
    </source>
</evidence>